<accession>A0A212TP49</accession>
<dbReference type="Gene3D" id="3.40.30.10">
    <property type="entry name" value="Glutaredoxin"/>
    <property type="match status" value="1"/>
</dbReference>
<dbReference type="SUPFAM" id="SSF52833">
    <property type="entry name" value="Thioredoxin-like"/>
    <property type="match status" value="1"/>
</dbReference>
<evidence type="ECO:0008006" key="3">
    <source>
        <dbReference type="Google" id="ProtNLM"/>
    </source>
</evidence>
<evidence type="ECO:0000313" key="1">
    <source>
        <dbReference type="EMBL" id="SNC67808.1"/>
    </source>
</evidence>
<protein>
    <recommendedName>
        <fullName evidence="3">Thioredoxin</fullName>
    </recommendedName>
</protein>
<gene>
    <name evidence="1" type="ORF">SAMN06265337_2079</name>
</gene>
<proteinExistence type="predicted"/>
<name>A0A212TP49_9BACT</name>
<dbReference type="Proteomes" id="UP000198131">
    <property type="component" value="Unassembled WGS sequence"/>
</dbReference>
<keyword evidence="2" id="KW-1185">Reference proteome</keyword>
<dbReference type="OrthoDB" id="964174at2"/>
<dbReference type="AlphaFoldDB" id="A0A212TP49"/>
<dbReference type="EMBL" id="FYEW01000001">
    <property type="protein sequence ID" value="SNC67808.1"/>
    <property type="molecule type" value="Genomic_DNA"/>
</dbReference>
<sequence length="108" mass="11468">MLPSTAQVLPVTAVLLVMLPPLAGDMGAQSPAYSPADLAALQRRLGPAVRVLKVDEANYSAVVRSFTPTQLPTCVLVHQGVELWRQQGLFQADEVVASVLAKVAEFAT</sequence>
<dbReference type="InterPro" id="IPR036249">
    <property type="entry name" value="Thioredoxin-like_sf"/>
</dbReference>
<evidence type="ECO:0000313" key="2">
    <source>
        <dbReference type="Proteomes" id="UP000198131"/>
    </source>
</evidence>
<dbReference type="RefSeq" id="WP_088843752.1">
    <property type="nucleotide sequence ID" value="NZ_FYEW01000001.1"/>
</dbReference>
<reference evidence="2" key="1">
    <citation type="submission" date="2017-06" db="EMBL/GenBank/DDBJ databases">
        <authorList>
            <person name="Varghese N."/>
            <person name="Submissions S."/>
        </authorList>
    </citation>
    <scope>NUCLEOTIDE SEQUENCE [LARGE SCALE GENOMIC DNA]</scope>
    <source>
        <strain evidence="2">DSM 11116</strain>
    </source>
</reference>
<organism evidence="1 2">
    <name type="scientific">Hymenobacter gelipurpurascens</name>
    <dbReference type="NCBI Taxonomy" id="89968"/>
    <lineage>
        <taxon>Bacteria</taxon>
        <taxon>Pseudomonadati</taxon>
        <taxon>Bacteroidota</taxon>
        <taxon>Cytophagia</taxon>
        <taxon>Cytophagales</taxon>
        <taxon>Hymenobacteraceae</taxon>
        <taxon>Hymenobacter</taxon>
    </lineage>
</organism>